<dbReference type="InterPro" id="IPR050238">
    <property type="entry name" value="DNA_Rep/Repair_Clamp_Loader"/>
</dbReference>
<dbReference type="Proteomes" id="UP000001357">
    <property type="component" value="Unassembled WGS sequence"/>
</dbReference>
<evidence type="ECO:0000256" key="1">
    <source>
        <dbReference type="ARBA" id="ARBA00004123"/>
    </source>
</evidence>
<evidence type="ECO:0000256" key="5">
    <source>
        <dbReference type="ARBA" id="ARBA00022840"/>
    </source>
</evidence>
<dbReference type="SMART" id="SM00382">
    <property type="entry name" value="AAA"/>
    <property type="match status" value="1"/>
</dbReference>
<reference evidence="8 9" key="1">
    <citation type="journal article" date="2008" name="Nature">
        <title>The genome of the choanoflagellate Monosiga brevicollis and the origin of metazoans.</title>
        <authorList>
            <consortium name="JGI Sequencing"/>
            <person name="King N."/>
            <person name="Westbrook M.J."/>
            <person name="Young S.L."/>
            <person name="Kuo A."/>
            <person name="Abedin M."/>
            <person name="Chapman J."/>
            <person name="Fairclough S."/>
            <person name="Hellsten U."/>
            <person name="Isogai Y."/>
            <person name="Letunic I."/>
            <person name="Marr M."/>
            <person name="Pincus D."/>
            <person name="Putnam N."/>
            <person name="Rokas A."/>
            <person name="Wright K.J."/>
            <person name="Zuzow R."/>
            <person name="Dirks W."/>
            <person name="Good M."/>
            <person name="Goodstein D."/>
            <person name="Lemons D."/>
            <person name="Li W."/>
            <person name="Lyons J.B."/>
            <person name="Morris A."/>
            <person name="Nichols S."/>
            <person name="Richter D.J."/>
            <person name="Salamov A."/>
            <person name="Bork P."/>
            <person name="Lim W.A."/>
            <person name="Manning G."/>
            <person name="Miller W.T."/>
            <person name="McGinnis W."/>
            <person name="Shapiro H."/>
            <person name="Tjian R."/>
            <person name="Grigoriev I.V."/>
            <person name="Rokhsar D."/>
        </authorList>
    </citation>
    <scope>NUCLEOTIDE SEQUENCE [LARGE SCALE GENOMIC DNA]</scope>
    <source>
        <strain evidence="9">MX1 / ATCC 50154</strain>
    </source>
</reference>
<dbReference type="SUPFAM" id="SSF48019">
    <property type="entry name" value="post-AAA+ oligomerization domain-like"/>
    <property type="match status" value="1"/>
</dbReference>
<dbReference type="KEGG" id="mbr:MONBRDRAFT_30540"/>
<dbReference type="PANTHER" id="PTHR11669">
    <property type="entry name" value="REPLICATION FACTOR C / DNA POLYMERASE III GAMMA-TAU SUBUNIT"/>
    <property type="match status" value="1"/>
</dbReference>
<comment type="similarity">
    <text evidence="2">Belongs to the activator 1 small subunits family.</text>
</comment>
<dbReference type="STRING" id="81824.A9VE93"/>
<dbReference type="InterPro" id="IPR003959">
    <property type="entry name" value="ATPase_AAA_core"/>
</dbReference>
<dbReference type="RefSeq" id="XP_001751040.1">
    <property type="nucleotide sequence ID" value="XM_001750988.1"/>
</dbReference>
<dbReference type="GO" id="GO:0006281">
    <property type="term" value="P:DNA repair"/>
    <property type="evidence" value="ECO:0000318"/>
    <property type="project" value="GO_Central"/>
</dbReference>
<dbReference type="Gene3D" id="1.10.8.60">
    <property type="match status" value="1"/>
</dbReference>
<name>A9VE93_MONBE</name>
<organism evidence="8 9">
    <name type="scientific">Monosiga brevicollis</name>
    <name type="common">Choanoflagellate</name>
    <dbReference type="NCBI Taxonomy" id="81824"/>
    <lineage>
        <taxon>Eukaryota</taxon>
        <taxon>Choanoflagellata</taxon>
        <taxon>Craspedida</taxon>
        <taxon>Salpingoecidae</taxon>
        <taxon>Monosiga</taxon>
    </lineage>
</organism>
<evidence type="ECO:0000313" key="8">
    <source>
        <dbReference type="EMBL" id="EDQ84145.1"/>
    </source>
</evidence>
<dbReference type="GO" id="GO:0016887">
    <property type="term" value="F:ATP hydrolysis activity"/>
    <property type="evidence" value="ECO:0007669"/>
    <property type="project" value="InterPro"/>
</dbReference>
<dbReference type="Gene3D" id="1.20.272.10">
    <property type="match status" value="1"/>
</dbReference>
<accession>A9VE93</accession>
<keyword evidence="4" id="KW-0547">Nucleotide-binding</keyword>
<dbReference type="GO" id="GO:0005663">
    <property type="term" value="C:DNA replication factor C complex"/>
    <property type="evidence" value="ECO:0000318"/>
    <property type="project" value="GO_Central"/>
</dbReference>
<dbReference type="Gene3D" id="3.40.50.300">
    <property type="entry name" value="P-loop containing nucleotide triphosphate hydrolases"/>
    <property type="match status" value="2"/>
</dbReference>
<dbReference type="GO" id="GO:0006261">
    <property type="term" value="P:DNA-templated DNA replication"/>
    <property type="evidence" value="ECO:0000318"/>
    <property type="project" value="GO_Central"/>
</dbReference>
<keyword evidence="3" id="KW-0235">DNA replication</keyword>
<dbReference type="FunFam" id="1.20.272.10:FF:000004">
    <property type="entry name" value="Replication factor C subunit 5"/>
    <property type="match status" value="1"/>
</dbReference>
<dbReference type="FunFam" id="3.40.50.300:FF:001637">
    <property type="entry name" value="replication factor C subunit 2 isoform X2"/>
    <property type="match status" value="1"/>
</dbReference>
<dbReference type="OMA" id="AEDNLPW"/>
<dbReference type="InterPro" id="IPR003593">
    <property type="entry name" value="AAA+_ATPase"/>
</dbReference>
<dbReference type="GO" id="GO:0005524">
    <property type="term" value="F:ATP binding"/>
    <property type="evidence" value="ECO:0007669"/>
    <property type="project" value="UniProtKB-KW"/>
</dbReference>
<protein>
    <recommendedName>
        <fullName evidence="7">AAA+ ATPase domain-containing protein</fullName>
    </recommendedName>
</protein>
<dbReference type="InParanoid" id="A9VE93"/>
<evidence type="ECO:0000256" key="3">
    <source>
        <dbReference type="ARBA" id="ARBA00022705"/>
    </source>
</evidence>
<comment type="subcellular location">
    <subcellularLocation>
        <location evidence="1">Nucleus</location>
    </subcellularLocation>
</comment>
<dbReference type="AlphaFoldDB" id="A9VE93"/>
<evidence type="ECO:0000313" key="9">
    <source>
        <dbReference type="Proteomes" id="UP000001357"/>
    </source>
</evidence>
<dbReference type="Pfam" id="PF00004">
    <property type="entry name" value="AAA"/>
    <property type="match status" value="1"/>
</dbReference>
<keyword evidence="5" id="KW-0067">ATP-binding</keyword>
<dbReference type="InterPro" id="IPR047854">
    <property type="entry name" value="RFC_lid"/>
</dbReference>
<dbReference type="CDD" id="cd00009">
    <property type="entry name" value="AAA"/>
    <property type="match status" value="1"/>
</dbReference>
<dbReference type="GO" id="GO:0003677">
    <property type="term" value="F:DNA binding"/>
    <property type="evidence" value="ECO:0007669"/>
    <property type="project" value="InterPro"/>
</dbReference>
<dbReference type="GeneID" id="5896302"/>
<dbReference type="eggNOG" id="KOG0990">
    <property type="taxonomic scope" value="Eukaryota"/>
</dbReference>
<evidence type="ECO:0000256" key="6">
    <source>
        <dbReference type="ARBA" id="ARBA00023242"/>
    </source>
</evidence>
<dbReference type="Pfam" id="PF08542">
    <property type="entry name" value="Rep_fac_C"/>
    <property type="match status" value="1"/>
</dbReference>
<keyword evidence="6" id="KW-0539">Nucleus</keyword>
<proteinExistence type="inferred from homology"/>
<dbReference type="InterPro" id="IPR027417">
    <property type="entry name" value="P-loop_NTPase"/>
</dbReference>
<keyword evidence="9" id="KW-1185">Reference proteome</keyword>
<dbReference type="SUPFAM" id="SSF52540">
    <property type="entry name" value="P-loop containing nucleoside triphosphate hydrolases"/>
    <property type="match status" value="1"/>
</dbReference>
<dbReference type="EMBL" id="CH991600">
    <property type="protein sequence ID" value="EDQ84145.1"/>
    <property type="molecule type" value="Genomic_DNA"/>
</dbReference>
<sequence>METTGTDGDDINTDPIMHSVNLPWVEKYRPSSLDQLISHTEIINTIQRFINEDRLPHLLLYGPPGTGKTSTIKACAKQLYGKGYKRMVLEVRLVTSGFKLVILDEADAMSNEAQAALRRVIEQYTKHTRFCLICNYVSKISPAVQSRCTRFRFAPLSEDELKSQVQRVIKAENLTVTPEGIDALTRLADGDMRKALNILQVSVFGDLFATSTALAFGDIDARAVYTCTATPQPDDIQSIVSWMLEKPVAEAYKLISEVKTEQGLALQDILKEVHRFMHNIDFPTDCKILLLERFADIEHRLADGATESLQLSDMIATFQRVRELAAHQAER</sequence>
<dbReference type="PANTHER" id="PTHR11669:SF9">
    <property type="entry name" value="REPLICATION FACTOR C SUBUNIT 5"/>
    <property type="match status" value="1"/>
</dbReference>
<evidence type="ECO:0000256" key="4">
    <source>
        <dbReference type="ARBA" id="ARBA00022741"/>
    </source>
</evidence>
<dbReference type="FunCoup" id="A9VE93">
    <property type="interactions" value="1052"/>
</dbReference>
<feature type="domain" description="AAA+ ATPase" evidence="7">
    <location>
        <begin position="54"/>
        <end position="159"/>
    </location>
</feature>
<dbReference type="InterPro" id="IPR008921">
    <property type="entry name" value="DNA_pol3_clamp-load_cplx_C"/>
</dbReference>
<evidence type="ECO:0000256" key="2">
    <source>
        <dbReference type="ARBA" id="ARBA00005378"/>
    </source>
</evidence>
<evidence type="ECO:0000259" key="7">
    <source>
        <dbReference type="SMART" id="SM00382"/>
    </source>
</evidence>
<dbReference type="InterPro" id="IPR013748">
    <property type="entry name" value="Rep_factorC_C"/>
</dbReference>
<gene>
    <name evidence="8" type="ORF">MONBRDRAFT_30540</name>
</gene>
<dbReference type="GO" id="GO:0005634">
    <property type="term" value="C:nucleus"/>
    <property type="evidence" value="ECO:0000318"/>
    <property type="project" value="GO_Central"/>
</dbReference>
<dbReference type="CDD" id="cd18140">
    <property type="entry name" value="HLD_clamp_RFC"/>
    <property type="match status" value="1"/>
</dbReference>